<dbReference type="Proteomes" id="UP000029868">
    <property type="component" value="Unassembled WGS sequence"/>
</dbReference>
<name>A0A099KN99_COLPS</name>
<evidence type="ECO:0000313" key="1">
    <source>
        <dbReference type="EMBL" id="KGJ91690.1"/>
    </source>
</evidence>
<sequence>MMVNKKFTSPNVERLLEHPDYERILQEVLDGQYQIELFERICLEAKDETHAQALYIRARLRQKIK</sequence>
<dbReference type="RefSeq" id="WP_033082905.1">
    <property type="nucleotide sequence ID" value="NZ_JQEC01000040.1"/>
</dbReference>
<comment type="caution">
    <text evidence="1">The sequence shown here is derived from an EMBL/GenBank/DDBJ whole genome shotgun (WGS) entry which is preliminary data.</text>
</comment>
<reference evidence="1 2" key="1">
    <citation type="submission" date="2014-08" db="EMBL/GenBank/DDBJ databases">
        <title>Genomic and Phenotypic Diversity of Colwellia psychrerythraea strains from Disparate Marine Basins.</title>
        <authorList>
            <person name="Techtmann S.M."/>
            <person name="Stelling S.C."/>
            <person name="Utturkar S.M."/>
            <person name="Alshibli N."/>
            <person name="Harris A."/>
            <person name="Brown S.D."/>
            <person name="Hazen T.C."/>
        </authorList>
    </citation>
    <scope>NUCLEOTIDE SEQUENCE [LARGE SCALE GENOMIC DNA]</scope>
    <source>
        <strain evidence="1 2">GAB14E</strain>
    </source>
</reference>
<gene>
    <name evidence="1" type="ORF">GAB14E_3172</name>
</gene>
<proteinExistence type="predicted"/>
<protein>
    <submittedName>
        <fullName evidence="1">Uncharacterized protein</fullName>
    </submittedName>
</protein>
<evidence type="ECO:0000313" key="2">
    <source>
        <dbReference type="Proteomes" id="UP000029868"/>
    </source>
</evidence>
<dbReference type="AlphaFoldDB" id="A0A099KN99"/>
<accession>A0A099KN99</accession>
<organism evidence="1 2">
    <name type="scientific">Colwellia psychrerythraea</name>
    <name type="common">Vibrio psychroerythus</name>
    <dbReference type="NCBI Taxonomy" id="28229"/>
    <lineage>
        <taxon>Bacteria</taxon>
        <taxon>Pseudomonadati</taxon>
        <taxon>Pseudomonadota</taxon>
        <taxon>Gammaproteobacteria</taxon>
        <taxon>Alteromonadales</taxon>
        <taxon>Colwelliaceae</taxon>
        <taxon>Colwellia</taxon>
    </lineage>
</organism>
<dbReference type="PATRIC" id="fig|28229.3.peg.2891"/>
<dbReference type="EMBL" id="JQEC01000040">
    <property type="protein sequence ID" value="KGJ91690.1"/>
    <property type="molecule type" value="Genomic_DNA"/>
</dbReference>